<gene>
    <name evidence="2" type="ORF">C480_21199</name>
</gene>
<proteinExistence type="predicted"/>
<accession>M0AJ73</accession>
<keyword evidence="3" id="KW-1185">Reference proteome</keyword>
<keyword evidence="1" id="KW-0472">Membrane</keyword>
<keyword evidence="1" id="KW-1133">Transmembrane helix</keyword>
<dbReference type="Proteomes" id="UP000011591">
    <property type="component" value="Unassembled WGS sequence"/>
</dbReference>
<name>M0AJ73_9EURY</name>
<evidence type="ECO:0000256" key="1">
    <source>
        <dbReference type="SAM" id="Phobius"/>
    </source>
</evidence>
<evidence type="ECO:0000313" key="3">
    <source>
        <dbReference type="Proteomes" id="UP000011591"/>
    </source>
</evidence>
<dbReference type="PROSITE" id="PS51257">
    <property type="entry name" value="PROKAR_LIPOPROTEIN"/>
    <property type="match status" value="1"/>
</dbReference>
<keyword evidence="1" id="KW-0812">Transmembrane</keyword>
<comment type="caution">
    <text evidence="2">The sequence shown here is derived from an EMBL/GenBank/DDBJ whole genome shotgun (WGS) entry which is preliminary data.</text>
</comment>
<reference evidence="2 3" key="1">
    <citation type="journal article" date="2014" name="PLoS Genet.">
        <title>Phylogenetically driven sequencing of extremely halophilic archaea reveals strategies for static and dynamic osmo-response.</title>
        <authorList>
            <person name="Becker E.A."/>
            <person name="Seitzer P.M."/>
            <person name="Tritt A."/>
            <person name="Larsen D."/>
            <person name="Krusor M."/>
            <person name="Yao A.I."/>
            <person name="Wu D."/>
            <person name="Madern D."/>
            <person name="Eisen J.A."/>
            <person name="Darling A.E."/>
            <person name="Facciotti M.T."/>
        </authorList>
    </citation>
    <scope>NUCLEOTIDE SEQUENCE [LARGE SCALE GENOMIC DNA]</scope>
    <source>
        <strain evidence="2 3">DSM 13077</strain>
    </source>
</reference>
<protein>
    <submittedName>
        <fullName evidence="2">Uncharacterized protein</fullName>
    </submittedName>
</protein>
<dbReference type="AlphaFoldDB" id="M0AJ73"/>
<dbReference type="EMBL" id="AOIP01000061">
    <property type="protein sequence ID" value="ELY98554.1"/>
    <property type="molecule type" value="Genomic_DNA"/>
</dbReference>
<organism evidence="2 3">
    <name type="scientific">Natrialba aegyptia DSM 13077</name>
    <dbReference type="NCBI Taxonomy" id="1227491"/>
    <lineage>
        <taxon>Archaea</taxon>
        <taxon>Methanobacteriati</taxon>
        <taxon>Methanobacteriota</taxon>
        <taxon>Stenosarchaea group</taxon>
        <taxon>Halobacteria</taxon>
        <taxon>Halobacteriales</taxon>
        <taxon>Natrialbaceae</taxon>
        <taxon>Natrialba</taxon>
    </lineage>
</organism>
<sequence length="130" mass="15410">MASISRRFFEFFVERLLFVSLSFSGCTAWFLMAQSRFFEQPPATRDRVFDIVGFGKILLDERRRPRRRIEPYFFRRSMDSCFELFLLCFRELSLSLRPMSISYGLLKRLISIESREPAIDRPSLHAIPLG</sequence>
<feature type="transmembrane region" description="Helical" evidence="1">
    <location>
        <begin position="12"/>
        <end position="32"/>
    </location>
</feature>
<evidence type="ECO:0000313" key="2">
    <source>
        <dbReference type="EMBL" id="ELY98554.1"/>
    </source>
</evidence>